<keyword evidence="1" id="KW-1133">Transmembrane helix</keyword>
<feature type="transmembrane region" description="Helical" evidence="1">
    <location>
        <begin position="729"/>
        <end position="748"/>
    </location>
</feature>
<sequence>MLSVCLVASPALGQKLPDVTVQGPPIAPPLTGSGQGLCVASNVWTRTLGEFPQSRGTYLDAINGYMEETASKQSRVTTVLRKPFDLSNNLNDGRTLSYGDFVGQVTLPGCSTGGCSFNIINDNDATTPFVSRFRGYLNIPAGMEGQPLHFGFYADDAISLVIYDRTESKTVINRPPQLGAPTWRTTNAVTFNQPGLYAVEMLYTQVTEHAALEMSMLTGTFSDFERAANTPPIVNLFTSNFQLLQPAQFFQTENGLPSFPGNLDTCEQCARANANAPNNGGCGSYYYCNTAALCAPCNSATKCGESCSPCGLSTPYCTNLNNRTQCVECTDDSQCANGRCDKTDYVCRGCNDDGDCPNGRCDLSDNTCRGCNDDGDCPLNGRCDLSDNVCRGCNDDKDCPDNGRCDTTTNQCTGCNDDGDCPGGVCDVPNATCVECTTNKQCPGNEVCDTTTHTCQECTDDSQCPRGEVCSNNQCTPCTTDDACAGNSCNCCPNGTQCAAPTPGASPSCVECTSDSQCASGQKCDPLNGRCVDEIPECNTSDSCGPACAKCPTERPYCLDGEVCVQCRNDLECGDGQFCLSGECSTCTTDRHCGARCGACEGDTPFCLSDGSVQGSACVGCRNNEDCGSGVCNPTTRTCENAGACAVTCDQGLVCNGESCVECFADAHCPCGGTCDLDTNTCSVSCKTSGDCLGVQFCSAESQECERGRRKPGTKPQGGAFCCGTTADATPAGATAFLVLAAAGLMLLRNQRRAR</sequence>
<dbReference type="InterPro" id="IPR030819">
    <property type="entry name" value="Myxo_TraA_N"/>
</dbReference>
<gene>
    <name evidence="2" type="ORF">JY651_45355</name>
</gene>
<reference evidence="2 3" key="1">
    <citation type="submission" date="2021-02" db="EMBL/GenBank/DDBJ databases">
        <title>De Novo genome assembly of isolated myxobacteria.</title>
        <authorList>
            <person name="Stevens D.C."/>
        </authorList>
    </citation>
    <scope>NUCLEOTIDE SEQUENCE [LARGE SCALE GENOMIC DNA]</scope>
    <source>
        <strain evidence="3">SCPEA02</strain>
    </source>
</reference>
<keyword evidence="3" id="KW-1185">Reference proteome</keyword>
<protein>
    <recommendedName>
        <fullName evidence="4">TraA</fullName>
    </recommendedName>
</protein>
<name>A0ABX7PD59_9BACT</name>
<dbReference type="NCBIfam" id="TIGR04201">
    <property type="entry name" value="Myxo_Cys_RPT"/>
    <property type="match status" value="5"/>
</dbReference>
<dbReference type="EMBL" id="CP071090">
    <property type="protein sequence ID" value="QSQ28538.1"/>
    <property type="molecule type" value="Genomic_DNA"/>
</dbReference>
<evidence type="ECO:0000313" key="3">
    <source>
        <dbReference type="Proteomes" id="UP000662747"/>
    </source>
</evidence>
<dbReference type="InterPro" id="IPR026435">
    <property type="entry name" value="Myxo_Cys_rpt"/>
</dbReference>
<keyword evidence="1" id="KW-0472">Membrane</keyword>
<evidence type="ECO:0008006" key="4">
    <source>
        <dbReference type="Google" id="ProtNLM"/>
    </source>
</evidence>
<evidence type="ECO:0000256" key="1">
    <source>
        <dbReference type="SAM" id="Phobius"/>
    </source>
</evidence>
<dbReference type="Proteomes" id="UP000662747">
    <property type="component" value="Chromosome"/>
</dbReference>
<accession>A0ABX7PD59</accession>
<dbReference type="NCBIfam" id="TIGR04566">
    <property type="entry name" value="myxo_TraA_Nterm"/>
    <property type="match status" value="1"/>
</dbReference>
<proteinExistence type="predicted"/>
<evidence type="ECO:0000313" key="2">
    <source>
        <dbReference type="EMBL" id="QSQ28538.1"/>
    </source>
</evidence>
<keyword evidence="1" id="KW-0812">Transmembrane</keyword>
<organism evidence="2 3">
    <name type="scientific">Pyxidicoccus parkwayensis</name>
    <dbReference type="NCBI Taxonomy" id="2813578"/>
    <lineage>
        <taxon>Bacteria</taxon>
        <taxon>Pseudomonadati</taxon>
        <taxon>Myxococcota</taxon>
        <taxon>Myxococcia</taxon>
        <taxon>Myxococcales</taxon>
        <taxon>Cystobacterineae</taxon>
        <taxon>Myxococcaceae</taxon>
        <taxon>Pyxidicoccus</taxon>
    </lineage>
</organism>